<evidence type="ECO:0000313" key="2">
    <source>
        <dbReference type="Proteomes" id="UP000250235"/>
    </source>
</evidence>
<name>A0A2Z7CAH6_9LAMI</name>
<accession>A0A2Z7CAH6</accession>
<dbReference type="AlphaFoldDB" id="A0A2Z7CAH6"/>
<dbReference type="EMBL" id="KQ997553">
    <property type="protein sequence ID" value="KZV43992.1"/>
    <property type="molecule type" value="Genomic_DNA"/>
</dbReference>
<reference evidence="1 2" key="1">
    <citation type="journal article" date="2015" name="Proc. Natl. Acad. Sci. U.S.A.">
        <title>The resurrection genome of Boea hygrometrica: A blueprint for survival of dehydration.</title>
        <authorList>
            <person name="Xiao L."/>
            <person name="Yang G."/>
            <person name="Zhang L."/>
            <person name="Yang X."/>
            <person name="Zhao S."/>
            <person name="Ji Z."/>
            <person name="Zhou Q."/>
            <person name="Hu M."/>
            <person name="Wang Y."/>
            <person name="Chen M."/>
            <person name="Xu Y."/>
            <person name="Jin H."/>
            <person name="Xiao X."/>
            <person name="Hu G."/>
            <person name="Bao F."/>
            <person name="Hu Y."/>
            <person name="Wan P."/>
            <person name="Li L."/>
            <person name="Deng X."/>
            <person name="Kuang T."/>
            <person name="Xiang C."/>
            <person name="Zhu J.K."/>
            <person name="Oliver M.J."/>
            <person name="He Y."/>
        </authorList>
    </citation>
    <scope>NUCLEOTIDE SEQUENCE [LARGE SCALE GENOMIC DNA]</scope>
    <source>
        <strain evidence="2">cv. XS01</strain>
    </source>
</reference>
<proteinExistence type="predicted"/>
<keyword evidence="2" id="KW-1185">Reference proteome</keyword>
<sequence length="364" mass="40303">MKLREFNYCLNFLPSINNGCTSILLAYIARLILLGGSVFRKAVHVIDTCCNNNNSNGIQIPNTQKRGASPDTVHIINITGTHGKGGRPAEPPICPAWLPEDPATGAWLRPVSRGNRHFTVGGGRLCQSGPRPKGRLLRQPAIEGLTRSARTNSHCQVGRNKFRRSKAAAAAFEERKGAAHLDARVRVLCNQVVIMRSRTPQNPPQVLNTLSLVSVQESRIQYLCDPQWFRDTASRGPTTIVAPESQFRTCPSDHADGLVVDDVIGDVIQTQESAGSFHPDARGSDVVEEIFSRKLLFISRCYLDRRSYSGFSRNAKITRRKQQQHPVESLYESAVATQPVASFAYSVDLVPRRKESKKQLAHQS</sequence>
<evidence type="ECO:0000313" key="1">
    <source>
        <dbReference type="EMBL" id="KZV43992.1"/>
    </source>
</evidence>
<organism evidence="1 2">
    <name type="scientific">Dorcoceras hygrometricum</name>
    <dbReference type="NCBI Taxonomy" id="472368"/>
    <lineage>
        <taxon>Eukaryota</taxon>
        <taxon>Viridiplantae</taxon>
        <taxon>Streptophyta</taxon>
        <taxon>Embryophyta</taxon>
        <taxon>Tracheophyta</taxon>
        <taxon>Spermatophyta</taxon>
        <taxon>Magnoliopsida</taxon>
        <taxon>eudicotyledons</taxon>
        <taxon>Gunneridae</taxon>
        <taxon>Pentapetalae</taxon>
        <taxon>asterids</taxon>
        <taxon>lamiids</taxon>
        <taxon>Lamiales</taxon>
        <taxon>Gesneriaceae</taxon>
        <taxon>Didymocarpoideae</taxon>
        <taxon>Trichosporeae</taxon>
        <taxon>Loxocarpinae</taxon>
        <taxon>Dorcoceras</taxon>
    </lineage>
</organism>
<gene>
    <name evidence="1" type="ORF">F511_30997</name>
</gene>
<protein>
    <submittedName>
        <fullName evidence="1">Uncharacterized protein</fullName>
    </submittedName>
</protein>
<dbReference type="Proteomes" id="UP000250235">
    <property type="component" value="Unassembled WGS sequence"/>
</dbReference>